<dbReference type="EMBL" id="VTEH01000028">
    <property type="protein sequence ID" value="TYR72702.1"/>
    <property type="molecule type" value="Genomic_DNA"/>
</dbReference>
<name>A0A5D4K652_9BACI</name>
<gene>
    <name evidence="1" type="ORF">FZC79_22015</name>
</gene>
<evidence type="ECO:0000313" key="1">
    <source>
        <dbReference type="EMBL" id="TYR72702.1"/>
    </source>
</evidence>
<accession>A0A5D4K652</accession>
<dbReference type="Proteomes" id="UP000323317">
    <property type="component" value="Unassembled WGS sequence"/>
</dbReference>
<dbReference type="RefSeq" id="WP_148948805.1">
    <property type="nucleotide sequence ID" value="NZ_VTEH01000028.1"/>
</dbReference>
<protein>
    <submittedName>
        <fullName evidence="1">Uncharacterized protein</fullName>
    </submittedName>
</protein>
<proteinExistence type="predicted"/>
<reference evidence="1 2" key="1">
    <citation type="submission" date="2019-08" db="EMBL/GenBank/DDBJ databases">
        <title>Bacillus genomes from the desert of Cuatro Cienegas, Coahuila.</title>
        <authorList>
            <person name="Olmedo-Alvarez G."/>
        </authorList>
    </citation>
    <scope>NUCLEOTIDE SEQUENCE [LARGE SCALE GENOMIC DNA]</scope>
    <source>
        <strain evidence="1 2">CH40_1T</strain>
    </source>
</reference>
<dbReference type="AlphaFoldDB" id="A0A5D4K652"/>
<sequence>MGTIDITLPELVDLKEEINSFIELEFNNLDEQEKNHLRFILKRIVFLKYLIRQNGEDYRLNALTSDIMYLISSIKKGETRYYYFNLRSIIEQSLRLINGITSKDTISNASIMEKTQELVSEHSVEINLDIIKDEYNTSCLYVHGNEDAKMELAQFYNNCMENKPIKGLSQKLNVLVKLIKELFDLILVSQNSIVDAAYHRRKTILKFLVGQQSYQKFEQYKLD</sequence>
<evidence type="ECO:0000313" key="2">
    <source>
        <dbReference type="Proteomes" id="UP000323317"/>
    </source>
</evidence>
<organism evidence="1 2">
    <name type="scientific">Rossellomorea vietnamensis</name>
    <dbReference type="NCBI Taxonomy" id="218284"/>
    <lineage>
        <taxon>Bacteria</taxon>
        <taxon>Bacillati</taxon>
        <taxon>Bacillota</taxon>
        <taxon>Bacilli</taxon>
        <taxon>Bacillales</taxon>
        <taxon>Bacillaceae</taxon>
        <taxon>Rossellomorea</taxon>
    </lineage>
</organism>
<comment type="caution">
    <text evidence="1">The sequence shown here is derived from an EMBL/GenBank/DDBJ whole genome shotgun (WGS) entry which is preliminary data.</text>
</comment>